<feature type="domain" description="Histidine kinase" evidence="8">
    <location>
        <begin position="418"/>
        <end position="627"/>
    </location>
</feature>
<dbReference type="InterPro" id="IPR003594">
    <property type="entry name" value="HATPase_dom"/>
</dbReference>
<dbReference type="PROSITE" id="PS50109">
    <property type="entry name" value="HIS_KIN"/>
    <property type="match status" value="1"/>
</dbReference>
<evidence type="ECO:0000256" key="4">
    <source>
        <dbReference type="ARBA" id="ARBA00022679"/>
    </source>
</evidence>
<evidence type="ECO:0000313" key="9">
    <source>
        <dbReference type="EMBL" id="BBM84279.1"/>
    </source>
</evidence>
<dbReference type="Proteomes" id="UP000326354">
    <property type="component" value="Chromosome"/>
</dbReference>
<dbReference type="InterPro" id="IPR050736">
    <property type="entry name" value="Sensor_HK_Regulatory"/>
</dbReference>
<feature type="transmembrane region" description="Helical" evidence="7">
    <location>
        <begin position="379"/>
        <end position="402"/>
    </location>
</feature>
<dbReference type="InterPro" id="IPR003661">
    <property type="entry name" value="HisK_dim/P_dom"/>
</dbReference>
<keyword evidence="4" id="KW-0808">Transferase</keyword>
<dbReference type="Pfam" id="PF00512">
    <property type="entry name" value="HisKA"/>
    <property type="match status" value="1"/>
</dbReference>
<dbReference type="InterPro" id="IPR036890">
    <property type="entry name" value="HATPase_C_sf"/>
</dbReference>
<dbReference type="SMART" id="SM00387">
    <property type="entry name" value="HATPase_c"/>
    <property type="match status" value="1"/>
</dbReference>
<dbReference type="OrthoDB" id="9813151at2"/>
<keyword evidence="7" id="KW-0812">Transmembrane</keyword>
<comment type="catalytic activity">
    <reaction evidence="1">
        <text>ATP + protein L-histidine = ADP + protein N-phospho-L-histidine.</text>
        <dbReference type="EC" id="2.7.13.3"/>
    </reaction>
</comment>
<dbReference type="InterPro" id="IPR004358">
    <property type="entry name" value="Sig_transdc_His_kin-like_C"/>
</dbReference>
<proteinExistence type="predicted"/>
<evidence type="ECO:0000259" key="8">
    <source>
        <dbReference type="PROSITE" id="PS50109"/>
    </source>
</evidence>
<evidence type="ECO:0000256" key="6">
    <source>
        <dbReference type="ARBA" id="ARBA00023012"/>
    </source>
</evidence>
<keyword evidence="7" id="KW-1133">Transmembrane helix</keyword>
<protein>
    <recommendedName>
        <fullName evidence="2">histidine kinase</fullName>
        <ecNumber evidence="2">2.7.13.3</ecNumber>
    </recommendedName>
</protein>
<dbReference type="CDD" id="cd00082">
    <property type="entry name" value="HisKA"/>
    <property type="match status" value="1"/>
</dbReference>
<dbReference type="KEGG" id="uam:UABAM_02636"/>
<organism evidence="9 10">
    <name type="scientific">Uabimicrobium amorphum</name>
    <dbReference type="NCBI Taxonomy" id="2596890"/>
    <lineage>
        <taxon>Bacteria</taxon>
        <taxon>Pseudomonadati</taxon>
        <taxon>Planctomycetota</taxon>
        <taxon>Candidatus Uabimicrobiia</taxon>
        <taxon>Candidatus Uabimicrobiales</taxon>
        <taxon>Candidatus Uabimicrobiaceae</taxon>
        <taxon>Candidatus Uabimicrobium</taxon>
    </lineage>
</organism>
<dbReference type="SUPFAM" id="SSF55874">
    <property type="entry name" value="ATPase domain of HSP90 chaperone/DNA topoisomerase II/histidine kinase"/>
    <property type="match status" value="1"/>
</dbReference>
<dbReference type="Gene3D" id="3.30.565.10">
    <property type="entry name" value="Histidine kinase-like ATPase, C-terminal domain"/>
    <property type="match status" value="1"/>
</dbReference>
<evidence type="ECO:0000256" key="5">
    <source>
        <dbReference type="ARBA" id="ARBA00022777"/>
    </source>
</evidence>
<dbReference type="SMART" id="SM00388">
    <property type="entry name" value="HisKA"/>
    <property type="match status" value="1"/>
</dbReference>
<name>A0A5S9F471_UABAM</name>
<evidence type="ECO:0000256" key="2">
    <source>
        <dbReference type="ARBA" id="ARBA00012438"/>
    </source>
</evidence>
<dbReference type="PANTHER" id="PTHR43711">
    <property type="entry name" value="TWO-COMPONENT HISTIDINE KINASE"/>
    <property type="match status" value="1"/>
</dbReference>
<dbReference type="FunFam" id="1.10.287.130:FF:000001">
    <property type="entry name" value="Two-component sensor histidine kinase"/>
    <property type="match status" value="1"/>
</dbReference>
<dbReference type="InterPro" id="IPR005467">
    <property type="entry name" value="His_kinase_dom"/>
</dbReference>
<keyword evidence="3" id="KW-0597">Phosphoprotein</keyword>
<reference evidence="9 10" key="1">
    <citation type="submission" date="2019-08" db="EMBL/GenBank/DDBJ databases">
        <title>Complete genome sequence of Candidatus Uab amorphum.</title>
        <authorList>
            <person name="Shiratori T."/>
            <person name="Suzuki S."/>
            <person name="Kakizawa Y."/>
            <person name="Ishida K."/>
        </authorList>
    </citation>
    <scope>NUCLEOTIDE SEQUENCE [LARGE SCALE GENOMIC DNA]</scope>
    <source>
        <strain evidence="9 10">SRT547</strain>
    </source>
</reference>
<dbReference type="SUPFAM" id="SSF47384">
    <property type="entry name" value="Homodimeric domain of signal transducing histidine kinase"/>
    <property type="match status" value="1"/>
</dbReference>
<dbReference type="AlphaFoldDB" id="A0A5S9F471"/>
<dbReference type="CDD" id="cd00075">
    <property type="entry name" value="HATPase"/>
    <property type="match status" value="1"/>
</dbReference>
<sequence length="627" mass="72674">MHFIRAIFIFILIVVTTAISILFYMMFSQLPKQKYIIEKNFQEQKNTALLQQEEQWDALLNKTLTKSKQVSVDKIDSGDAQQKPIYFLVKKHTILSPQSVTYTKWQETVLPTRIKTFYELANREEYMSPPNYQGAIHYYKLCLQIAEDAAVQIKICIAICHCLMQNEEYATANTYIKKAIVLSQQNRVNPYLQVLSGYLYVKILDKIAREKYDKELLLFYEKITTTDTLFSRLQQQIYWEKTIRKLLMGTTVATQQKFLRISGDFVQKLQLLRIHDLLKKNLDKWENHKGFLVVDEYIIVYTREGRGVMGFVVSPSFFKGKVQLPHHFSLQLRICQKIIFGEEQIKDLQYLSSTKWNGLTLGICSKKNLQDVIAHEKKFFVFTLLFLAVVIAIGLITAYVFFRKEQQLSQIKSEFVACISHELRTPLAVVQSYAETLQMRDMPKEKVRKYCGVILKETLRLTQLIHNILNLSKIEKGQFFLQKEQVSLYDIANEVVQERQKYWSNFTGTMTMPSTLDFPLCALDRAAIGSVIFNLIDNAVKYQSQKILISVGYDDNSVYLDVEDDGIGIPKAEQRKIFQQFYRSRKDGKGVGIGLALSKKILAAHHGDIYVQSSPQKGATFRITIER</sequence>
<dbReference type="PANTHER" id="PTHR43711:SF1">
    <property type="entry name" value="HISTIDINE KINASE 1"/>
    <property type="match status" value="1"/>
</dbReference>
<dbReference type="EMBL" id="AP019860">
    <property type="protein sequence ID" value="BBM84279.1"/>
    <property type="molecule type" value="Genomic_DNA"/>
</dbReference>
<evidence type="ECO:0000313" key="10">
    <source>
        <dbReference type="Proteomes" id="UP000326354"/>
    </source>
</evidence>
<accession>A0A5S9F471</accession>
<dbReference type="Gene3D" id="1.10.287.130">
    <property type="match status" value="1"/>
</dbReference>
<dbReference type="InterPro" id="IPR036097">
    <property type="entry name" value="HisK_dim/P_sf"/>
</dbReference>
<dbReference type="GO" id="GO:0000155">
    <property type="term" value="F:phosphorelay sensor kinase activity"/>
    <property type="evidence" value="ECO:0007669"/>
    <property type="project" value="InterPro"/>
</dbReference>
<evidence type="ECO:0000256" key="3">
    <source>
        <dbReference type="ARBA" id="ARBA00022553"/>
    </source>
</evidence>
<keyword evidence="7" id="KW-0472">Membrane</keyword>
<feature type="transmembrane region" description="Helical" evidence="7">
    <location>
        <begin position="7"/>
        <end position="27"/>
    </location>
</feature>
<keyword evidence="10" id="KW-1185">Reference proteome</keyword>
<evidence type="ECO:0000256" key="1">
    <source>
        <dbReference type="ARBA" id="ARBA00000085"/>
    </source>
</evidence>
<dbReference type="PRINTS" id="PR00344">
    <property type="entry name" value="BCTRLSENSOR"/>
</dbReference>
<keyword evidence="5" id="KW-0418">Kinase</keyword>
<dbReference type="Pfam" id="PF02518">
    <property type="entry name" value="HATPase_c"/>
    <property type="match status" value="1"/>
</dbReference>
<dbReference type="RefSeq" id="WP_151968445.1">
    <property type="nucleotide sequence ID" value="NZ_AP019860.1"/>
</dbReference>
<dbReference type="EC" id="2.7.13.3" evidence="2"/>
<keyword evidence="6" id="KW-0902">Two-component regulatory system</keyword>
<evidence type="ECO:0000256" key="7">
    <source>
        <dbReference type="SAM" id="Phobius"/>
    </source>
</evidence>
<gene>
    <name evidence="9" type="ORF">UABAM_02636</name>
</gene>